<dbReference type="GO" id="GO:0005524">
    <property type="term" value="F:ATP binding"/>
    <property type="evidence" value="ECO:0007669"/>
    <property type="project" value="UniProtKB-KW"/>
</dbReference>
<protein>
    <recommendedName>
        <fullName evidence="3">DNA repair protein RecN</fullName>
    </recommendedName>
    <alternativeName>
        <fullName evidence="8">Recombination protein N</fullName>
    </alternativeName>
</protein>
<evidence type="ECO:0000256" key="4">
    <source>
        <dbReference type="ARBA" id="ARBA00022741"/>
    </source>
</evidence>
<name>A0AAV4F1Q6_9GAST</name>
<dbReference type="GO" id="GO:0006310">
    <property type="term" value="P:DNA recombination"/>
    <property type="evidence" value="ECO:0007669"/>
    <property type="project" value="InterPro"/>
</dbReference>
<keyword evidence="12" id="KW-1185">Reference proteome</keyword>
<keyword evidence="6" id="KW-0067">ATP-binding</keyword>
<dbReference type="InterPro" id="IPR027417">
    <property type="entry name" value="P-loop_NTPase"/>
</dbReference>
<dbReference type="AlphaFoldDB" id="A0AAV4F1Q6"/>
<reference evidence="11 12" key="1">
    <citation type="journal article" date="2021" name="Elife">
        <title>Chloroplast acquisition without the gene transfer in kleptoplastic sea slugs, Plakobranchus ocellatus.</title>
        <authorList>
            <person name="Maeda T."/>
            <person name="Takahashi S."/>
            <person name="Yoshida T."/>
            <person name="Shimamura S."/>
            <person name="Takaki Y."/>
            <person name="Nagai Y."/>
            <person name="Toyoda A."/>
            <person name="Suzuki Y."/>
            <person name="Arimoto A."/>
            <person name="Ishii H."/>
            <person name="Satoh N."/>
            <person name="Nishiyama T."/>
            <person name="Hasebe M."/>
            <person name="Maruyama T."/>
            <person name="Minagawa J."/>
            <person name="Obokata J."/>
            <person name="Shigenobu S."/>
        </authorList>
    </citation>
    <scope>NUCLEOTIDE SEQUENCE [LARGE SCALE GENOMIC DNA]</scope>
</reference>
<keyword evidence="7" id="KW-0234">DNA repair</keyword>
<dbReference type="Pfam" id="PF02463">
    <property type="entry name" value="SMC_N"/>
    <property type="match status" value="1"/>
</dbReference>
<dbReference type="CDD" id="cd03241">
    <property type="entry name" value="ABC_RecN"/>
    <property type="match status" value="2"/>
</dbReference>
<dbReference type="Proteomes" id="UP000762676">
    <property type="component" value="Unassembled WGS sequence"/>
</dbReference>
<evidence type="ECO:0000256" key="5">
    <source>
        <dbReference type="ARBA" id="ARBA00022763"/>
    </source>
</evidence>
<dbReference type="InterPro" id="IPR004604">
    <property type="entry name" value="DNA_recomb/repair_RecN"/>
</dbReference>
<dbReference type="PANTHER" id="PTHR11059:SF0">
    <property type="entry name" value="DNA REPAIR PROTEIN RECN"/>
    <property type="match status" value="1"/>
</dbReference>
<dbReference type="SUPFAM" id="SSF52540">
    <property type="entry name" value="P-loop containing nucleoside triphosphate hydrolases"/>
    <property type="match status" value="2"/>
</dbReference>
<dbReference type="NCBIfam" id="TIGR00634">
    <property type="entry name" value="recN"/>
    <property type="match status" value="1"/>
</dbReference>
<evidence type="ECO:0000313" key="12">
    <source>
        <dbReference type="Proteomes" id="UP000762676"/>
    </source>
</evidence>
<evidence type="ECO:0000256" key="6">
    <source>
        <dbReference type="ARBA" id="ARBA00022840"/>
    </source>
</evidence>
<evidence type="ECO:0000256" key="8">
    <source>
        <dbReference type="ARBA" id="ARBA00033408"/>
    </source>
</evidence>
<dbReference type="EMBL" id="BMAT01004028">
    <property type="protein sequence ID" value="GFR66685.1"/>
    <property type="molecule type" value="Genomic_DNA"/>
</dbReference>
<evidence type="ECO:0000256" key="3">
    <source>
        <dbReference type="ARBA" id="ARBA00021315"/>
    </source>
</evidence>
<proteinExistence type="inferred from homology"/>
<accession>A0AAV4F1Q6</accession>
<comment type="similarity">
    <text evidence="2">Belongs to the RecN family.</text>
</comment>
<organism evidence="11 12">
    <name type="scientific">Elysia marginata</name>
    <dbReference type="NCBI Taxonomy" id="1093978"/>
    <lineage>
        <taxon>Eukaryota</taxon>
        <taxon>Metazoa</taxon>
        <taxon>Spiralia</taxon>
        <taxon>Lophotrochozoa</taxon>
        <taxon>Mollusca</taxon>
        <taxon>Gastropoda</taxon>
        <taxon>Heterobranchia</taxon>
        <taxon>Euthyneura</taxon>
        <taxon>Panpulmonata</taxon>
        <taxon>Sacoglossa</taxon>
        <taxon>Placobranchoidea</taxon>
        <taxon>Plakobranchidae</taxon>
        <taxon>Elysia</taxon>
    </lineage>
</organism>
<evidence type="ECO:0000256" key="2">
    <source>
        <dbReference type="ARBA" id="ARBA00009441"/>
    </source>
</evidence>
<evidence type="ECO:0000256" key="7">
    <source>
        <dbReference type="ARBA" id="ARBA00023204"/>
    </source>
</evidence>
<keyword evidence="9" id="KW-0175">Coiled coil</keyword>
<dbReference type="Gene3D" id="3.40.50.300">
    <property type="entry name" value="P-loop containing nucleotide triphosphate hydrolases"/>
    <property type="match status" value="2"/>
</dbReference>
<dbReference type="PIRSF" id="PIRSF003128">
    <property type="entry name" value="RecN"/>
    <property type="match status" value="1"/>
</dbReference>
<evidence type="ECO:0000259" key="10">
    <source>
        <dbReference type="Pfam" id="PF02463"/>
    </source>
</evidence>
<feature type="domain" description="RecF/RecN/SMC N-terminal" evidence="10">
    <location>
        <begin position="2"/>
        <end position="506"/>
    </location>
</feature>
<evidence type="ECO:0000313" key="11">
    <source>
        <dbReference type="EMBL" id="GFR66685.1"/>
    </source>
</evidence>
<evidence type="ECO:0000256" key="1">
    <source>
        <dbReference type="ARBA" id="ARBA00003618"/>
    </source>
</evidence>
<sequence length="552" mass="63074">MLKSLRIKNYALIDELEVSFKETLTTITGETGAGKSILMGAFSLALGRRADLNRIKKKGDKCIVEADFDIGRYQLESLFEESGLDYFNDTIIRREILPSGKSRAFVNDTPVTLNILNTMGSRLIDLHSQFENQKVTNPDFQVQILDTIASNNELLRVYKKIYKDYVCLQKELISLKDFQANADREHEYNKFLFNELDSIKICEGLQEELESEYEKLSNIEHIETCLSEASKNLDNEDFGAINILRNLRGAIEKLVDYGKTFEDIKTRLDSILIDLDDISGEIHNLFGDLEASPERLRNIDNQLQKIYGLQRKHRTQSVEKLLSIKKQLKERIEKTDNIFSDISKCEKALKIREEELTRLSEEIHKSRVKQVPIVQSKIEILLRNLGMLNVRFKIYIEKQDAFLPNGIDNVAFLFSANKGSDFGPVGKIASGGEKSRIMFALKTIFSEYTHLPTIIFDEIDSGISGEVAKKMATLMVQMAKKIQVIVITHLPQIAVKGQEQFKVFKQVIDNDTDTKIKLLDTQERIHEIAEMLDGKDISQSAIRHAEELLQQS</sequence>
<dbReference type="PANTHER" id="PTHR11059">
    <property type="entry name" value="DNA REPAIR PROTEIN RECN"/>
    <property type="match status" value="1"/>
</dbReference>
<keyword evidence="5" id="KW-0227">DNA damage</keyword>
<comment type="function">
    <text evidence="1">May be involved in recombinational repair of damaged DNA.</text>
</comment>
<dbReference type="GO" id="GO:0006281">
    <property type="term" value="P:DNA repair"/>
    <property type="evidence" value="ECO:0007669"/>
    <property type="project" value="UniProtKB-KW"/>
</dbReference>
<dbReference type="InterPro" id="IPR003395">
    <property type="entry name" value="RecF/RecN/SMC_N"/>
</dbReference>
<evidence type="ECO:0000256" key="9">
    <source>
        <dbReference type="SAM" id="Coils"/>
    </source>
</evidence>
<comment type="caution">
    <text evidence="11">The sequence shown here is derived from an EMBL/GenBank/DDBJ whole genome shotgun (WGS) entry which is preliminary data.</text>
</comment>
<gene>
    <name evidence="11" type="ORF">ElyMa_001976000</name>
</gene>
<keyword evidence="4" id="KW-0547">Nucleotide-binding</keyword>
<feature type="coiled-coil region" evidence="9">
    <location>
        <begin position="318"/>
        <end position="362"/>
    </location>
</feature>